<evidence type="ECO:0000256" key="1">
    <source>
        <dbReference type="SAM" id="MobiDB-lite"/>
    </source>
</evidence>
<comment type="caution">
    <text evidence="2">The sequence shown here is derived from an EMBL/GenBank/DDBJ whole genome shotgun (WGS) entry which is preliminary data.</text>
</comment>
<dbReference type="Proteomes" id="UP001430848">
    <property type="component" value="Unassembled WGS sequence"/>
</dbReference>
<feature type="compositionally biased region" description="Low complexity" evidence="1">
    <location>
        <begin position="23"/>
        <end position="33"/>
    </location>
</feature>
<reference evidence="2 3" key="1">
    <citation type="submission" date="2024-02" db="EMBL/GenBank/DDBJ databases">
        <title>De novo assembly and annotation of 12 fungi associated with fruit tree decline syndrome in Ontario, Canada.</title>
        <authorList>
            <person name="Sulman M."/>
            <person name="Ellouze W."/>
            <person name="Ilyukhin E."/>
        </authorList>
    </citation>
    <scope>NUCLEOTIDE SEQUENCE [LARGE SCALE GENOMIC DNA]</scope>
    <source>
        <strain evidence="2 3">M169</strain>
    </source>
</reference>
<sequence>MAEDAIMLDPSMDIDTDAPPAPSTRSTSAATSRRLLRPLRILVPAIEKRGNHQVDDSLKPRPDSKVQKSSSNPNAIRQKLSYDDKQRRKMIMINAQRNRKLRIQHAIANGSFQIRSLGYDSVEVDQGEQLERLNKDLVTQALYSSVPGMAFDPTMASFSEADMGDLVQALEAFQRHLARKGSVVLSDRAGPLLRSFARDVLAVVLLQREKPGCNISVDDFWTRVALDYQQSKKLKWLTVRVTKLLESTEEDTTPKRGKKSPFAAHVDMVVDALKAPGMHPVLDKALAEANEDMPPFIVAQPSTLRCLMGHFEAARSRYLANLNNSLDTGNQSSLGSYKRTLGFSVPPRNQDQYASSEDENDEFRGGIFDGGVEDNTQVEEGVPSPHTQWFLTKLDNWIASKSGQQQSGVDADMLSALDLGDAK</sequence>
<dbReference type="EMBL" id="JAKNSF020000015">
    <property type="protein sequence ID" value="KAK7734772.1"/>
    <property type="molecule type" value="Genomic_DNA"/>
</dbReference>
<name>A0ABR1PE87_DIAER</name>
<gene>
    <name evidence="2" type="ORF">SLS63_004192</name>
</gene>
<organism evidence="2 3">
    <name type="scientific">Diaporthe eres</name>
    <name type="common">Phomopsis oblonga</name>
    <dbReference type="NCBI Taxonomy" id="83184"/>
    <lineage>
        <taxon>Eukaryota</taxon>
        <taxon>Fungi</taxon>
        <taxon>Dikarya</taxon>
        <taxon>Ascomycota</taxon>
        <taxon>Pezizomycotina</taxon>
        <taxon>Sordariomycetes</taxon>
        <taxon>Sordariomycetidae</taxon>
        <taxon>Diaporthales</taxon>
        <taxon>Diaporthaceae</taxon>
        <taxon>Diaporthe</taxon>
        <taxon>Diaporthe eres species complex</taxon>
    </lineage>
</organism>
<keyword evidence="3" id="KW-1185">Reference proteome</keyword>
<feature type="region of interest" description="Disordered" evidence="1">
    <location>
        <begin position="341"/>
        <end position="383"/>
    </location>
</feature>
<accession>A0ABR1PE87</accession>
<evidence type="ECO:0000313" key="3">
    <source>
        <dbReference type="Proteomes" id="UP001430848"/>
    </source>
</evidence>
<protein>
    <submittedName>
        <fullName evidence="2">Uncharacterized protein</fullName>
    </submittedName>
</protein>
<evidence type="ECO:0000313" key="2">
    <source>
        <dbReference type="EMBL" id="KAK7734772.1"/>
    </source>
</evidence>
<feature type="region of interest" description="Disordered" evidence="1">
    <location>
        <begin position="47"/>
        <end position="74"/>
    </location>
</feature>
<proteinExistence type="predicted"/>
<feature type="compositionally biased region" description="Basic and acidic residues" evidence="1">
    <location>
        <begin position="47"/>
        <end position="66"/>
    </location>
</feature>
<feature type="region of interest" description="Disordered" evidence="1">
    <location>
        <begin position="1"/>
        <end position="33"/>
    </location>
</feature>